<evidence type="ECO:0000256" key="1">
    <source>
        <dbReference type="SAM" id="MobiDB-lite"/>
    </source>
</evidence>
<dbReference type="AlphaFoldDB" id="A0AAQ3XK22"/>
<feature type="compositionally biased region" description="Polar residues" evidence="1">
    <location>
        <begin position="744"/>
        <end position="759"/>
    </location>
</feature>
<dbReference type="PANTHER" id="PTHR31827">
    <property type="entry name" value="EMB|CAB89363.1"/>
    <property type="match status" value="1"/>
</dbReference>
<dbReference type="InterPro" id="IPR056866">
    <property type="entry name" value="Znf_WRKY19"/>
</dbReference>
<accession>A0AAQ3XK22</accession>
<dbReference type="Pfam" id="PF24906">
    <property type="entry name" value="Zf_WRKY19"/>
    <property type="match status" value="8"/>
</dbReference>
<organism evidence="3 4">
    <name type="scientific">Paspalum notatum var. saurae</name>
    <dbReference type="NCBI Taxonomy" id="547442"/>
    <lineage>
        <taxon>Eukaryota</taxon>
        <taxon>Viridiplantae</taxon>
        <taxon>Streptophyta</taxon>
        <taxon>Embryophyta</taxon>
        <taxon>Tracheophyta</taxon>
        <taxon>Spermatophyta</taxon>
        <taxon>Magnoliopsida</taxon>
        <taxon>Liliopsida</taxon>
        <taxon>Poales</taxon>
        <taxon>Poaceae</taxon>
        <taxon>PACMAD clade</taxon>
        <taxon>Panicoideae</taxon>
        <taxon>Andropogonodae</taxon>
        <taxon>Paspaleae</taxon>
        <taxon>Paspalinae</taxon>
        <taxon>Paspalum</taxon>
    </lineage>
</organism>
<dbReference type="EMBL" id="CP144754">
    <property type="protein sequence ID" value="WVZ99747.1"/>
    <property type="molecule type" value="Genomic_DNA"/>
</dbReference>
<feature type="compositionally biased region" description="Low complexity" evidence="1">
    <location>
        <begin position="174"/>
        <end position="185"/>
    </location>
</feature>
<feature type="domain" description="WRKY19-like zinc finger" evidence="2">
    <location>
        <begin position="407"/>
        <end position="431"/>
    </location>
</feature>
<feature type="domain" description="WRKY19-like zinc finger" evidence="2">
    <location>
        <begin position="585"/>
        <end position="609"/>
    </location>
</feature>
<feature type="domain" description="WRKY19-like zinc finger" evidence="2">
    <location>
        <begin position="360"/>
        <end position="381"/>
    </location>
</feature>
<feature type="non-terminal residue" evidence="3">
    <location>
        <position position="759"/>
    </location>
</feature>
<reference evidence="3 4" key="1">
    <citation type="submission" date="2024-02" db="EMBL/GenBank/DDBJ databases">
        <title>High-quality chromosome-scale genome assembly of Pensacola bahiagrass (Paspalum notatum Flugge var. saurae).</title>
        <authorList>
            <person name="Vega J.M."/>
            <person name="Podio M."/>
            <person name="Orjuela J."/>
            <person name="Siena L.A."/>
            <person name="Pessino S.C."/>
            <person name="Combes M.C."/>
            <person name="Mariac C."/>
            <person name="Albertini E."/>
            <person name="Pupilli F."/>
            <person name="Ortiz J.P.A."/>
            <person name="Leblanc O."/>
        </authorList>
    </citation>
    <scope>NUCLEOTIDE SEQUENCE [LARGE SCALE GENOMIC DNA]</scope>
    <source>
        <strain evidence="3">R1</strain>
        <tissue evidence="3">Leaf</tissue>
    </source>
</reference>
<feature type="domain" description="WRKY19-like zinc finger" evidence="2">
    <location>
        <begin position="457"/>
        <end position="481"/>
    </location>
</feature>
<feature type="region of interest" description="Disordered" evidence="1">
    <location>
        <begin position="70"/>
        <end position="93"/>
    </location>
</feature>
<feature type="region of interest" description="Disordered" evidence="1">
    <location>
        <begin position="168"/>
        <end position="201"/>
    </location>
</feature>
<protein>
    <recommendedName>
        <fullName evidence="2">WRKY19-like zinc finger domain-containing protein</fullName>
    </recommendedName>
</protein>
<feature type="domain" description="WRKY19-like zinc finger" evidence="2">
    <location>
        <begin position="432"/>
        <end position="456"/>
    </location>
</feature>
<feature type="region of interest" description="Disordered" evidence="1">
    <location>
        <begin position="739"/>
        <end position="759"/>
    </location>
</feature>
<proteinExistence type="predicted"/>
<dbReference type="PANTHER" id="PTHR31827:SF42">
    <property type="entry name" value="WRKY TRANSCRIPTION FACTOR 19"/>
    <property type="match status" value="1"/>
</dbReference>
<keyword evidence="4" id="KW-1185">Reference proteome</keyword>
<gene>
    <name evidence="3" type="ORF">U9M48_045003</name>
</gene>
<feature type="domain" description="WRKY19-like zinc finger" evidence="2">
    <location>
        <begin position="382"/>
        <end position="406"/>
    </location>
</feature>
<dbReference type="Proteomes" id="UP001341281">
    <property type="component" value="Chromosome 10"/>
</dbReference>
<name>A0AAQ3XK22_PASNO</name>
<feature type="domain" description="WRKY19-like zinc finger" evidence="2">
    <location>
        <begin position="560"/>
        <end position="584"/>
    </location>
</feature>
<sequence length="759" mass="78640">PFCHGTGGRAAAAPHHVSTSLAALFIISEQPPPPPPRVLGFFPALRRARTPTQHPPTGTRLVALPPHPALSFSLSRARPPHPSEAPTDSTRPLRLHRASQNLGSGGNIDSLNNLSPWSTVQQKVEYKGTTAVGTLVHSKLSRDNNPRILKRKWVDMAGVEGPENPLLTLGLGRSPSSSENSKVSSPTACIMSPSSVKETDEESSMDLGLSFDLCLGHDMAHHHKKPYAASEDQPSAGAPKLDLQLSLSTCSPESAVTNAITASRNANDGLEAAVPNSVTDSVGKNSEPSSSWVFRHYMGSSSYASEATYSFSLATIPQTVDDAVPSPDVSSAIAVSVKSPAACTSGATNPQKRNINTKCCQFPGCEKGARGASGYCIAHGGGRRCQKPGCQKGAEGRTIYCKAHGGGRRCQYLGCTKSAEGRTDHCIAHGGGRRCSHEGCSRAARGRSGLCIKHGGGKRCQRENCKRSAEGYSGLCISHGGGRRCQFLDCTKGAQGSTKFCKAHGGGKRCTFPGCAKGAEGSTSFCKGHGGGKRCSYQGGGVCPKSVHGGTQYCVAHGGGKRCSVSGCTKSARGKTEYCVRHGGGKRCKSEGCAKSAQGSTDFCKAHGGGKRCSWAQEGSSFGGGPPCDRFARSKIGLCAGHSALIEDHCVHGGGSLGPAVKHFATDGGPEEMQATATKEGDADMVNGDDEAFLGWSGHGLNESAAQTQTHPGGTSSTPFPEGRVHGCGLLALLSGRAHAGAGSSENGASTSSGMRTWM</sequence>
<evidence type="ECO:0000259" key="2">
    <source>
        <dbReference type="Pfam" id="PF24906"/>
    </source>
</evidence>
<evidence type="ECO:0000313" key="4">
    <source>
        <dbReference type="Proteomes" id="UP001341281"/>
    </source>
</evidence>
<feature type="domain" description="WRKY19-like zinc finger" evidence="2">
    <location>
        <begin position="482"/>
        <end position="506"/>
    </location>
</feature>
<evidence type="ECO:0000313" key="3">
    <source>
        <dbReference type="EMBL" id="WVZ99747.1"/>
    </source>
</evidence>